<accession>A0AAD9GEG9</accession>
<dbReference type="AlphaFoldDB" id="A0AAD9GEG9"/>
<comment type="caution">
    <text evidence="1">The sequence shown here is derived from an EMBL/GenBank/DDBJ whole genome shotgun (WGS) entry which is preliminary data.</text>
</comment>
<proteinExistence type="predicted"/>
<protein>
    <submittedName>
        <fullName evidence="1">Uncharacterized protein</fullName>
    </submittedName>
</protein>
<sequence length="188" mass="21338">MTRKYTPQLYHGDITEPTITTVSNVCDQKTQGIALLAGDKEVSSLLDLWEYVGSIYMSVCLVIVSNAEEILRQILGNSSLKKFSLNKVKTPVLIKTDECLSVHCEKDETVLCFFNKYSRDNWWMAITKQILCNNQGKARNEVYGEASLEEVQMDVESLNKKDQKKGINIHIDGGEASNFPQVKVHYRE</sequence>
<keyword evidence="2" id="KW-1185">Reference proteome</keyword>
<dbReference type="Proteomes" id="UP001195914">
    <property type="component" value="Unassembled WGS sequence"/>
</dbReference>
<dbReference type="EMBL" id="JAHBMH010000034">
    <property type="protein sequence ID" value="KAK1936855.1"/>
    <property type="molecule type" value="Genomic_DNA"/>
</dbReference>
<reference evidence="1" key="2">
    <citation type="submission" date="2021-05" db="EMBL/GenBank/DDBJ databases">
        <authorList>
            <person name="Pain A."/>
        </authorList>
    </citation>
    <scope>NUCLEOTIDE SEQUENCE</scope>
    <source>
        <strain evidence="1">1802A</strain>
    </source>
</reference>
<name>A0AAD9GEG9_BABDI</name>
<reference evidence="1" key="1">
    <citation type="journal article" date="2014" name="Nucleic Acids Res.">
        <title>The evolutionary dynamics of variant antigen genes in Babesia reveal a history of genomic innovation underlying host-parasite interaction.</title>
        <authorList>
            <person name="Jackson A.P."/>
            <person name="Otto T.D."/>
            <person name="Darby A."/>
            <person name="Ramaprasad A."/>
            <person name="Xia D."/>
            <person name="Echaide I.E."/>
            <person name="Farber M."/>
            <person name="Gahlot S."/>
            <person name="Gamble J."/>
            <person name="Gupta D."/>
            <person name="Gupta Y."/>
            <person name="Jackson L."/>
            <person name="Malandrin L."/>
            <person name="Malas T.B."/>
            <person name="Moussa E."/>
            <person name="Nair M."/>
            <person name="Reid A.J."/>
            <person name="Sanders M."/>
            <person name="Sharma J."/>
            <person name="Tracey A."/>
            <person name="Quail M.A."/>
            <person name="Weir W."/>
            <person name="Wastling J.M."/>
            <person name="Hall N."/>
            <person name="Willadsen P."/>
            <person name="Lingelbach K."/>
            <person name="Shiels B."/>
            <person name="Tait A."/>
            <person name="Berriman M."/>
            <person name="Allred D.R."/>
            <person name="Pain A."/>
        </authorList>
    </citation>
    <scope>NUCLEOTIDE SEQUENCE</scope>
    <source>
        <strain evidence="1">1802A</strain>
    </source>
</reference>
<evidence type="ECO:0000313" key="2">
    <source>
        <dbReference type="Proteomes" id="UP001195914"/>
    </source>
</evidence>
<organism evidence="1 2">
    <name type="scientific">Babesia divergens</name>
    <dbReference type="NCBI Taxonomy" id="32595"/>
    <lineage>
        <taxon>Eukaryota</taxon>
        <taxon>Sar</taxon>
        <taxon>Alveolata</taxon>
        <taxon>Apicomplexa</taxon>
        <taxon>Aconoidasida</taxon>
        <taxon>Piroplasmida</taxon>
        <taxon>Babesiidae</taxon>
        <taxon>Babesia</taxon>
    </lineage>
</organism>
<evidence type="ECO:0000313" key="1">
    <source>
        <dbReference type="EMBL" id="KAK1936855.1"/>
    </source>
</evidence>
<gene>
    <name evidence="1" type="ORF">X943_001650</name>
</gene>